<dbReference type="Proteomes" id="UP000220032">
    <property type="component" value="Unassembled WGS sequence"/>
</dbReference>
<dbReference type="AlphaFoldDB" id="A0A2A9A059"/>
<evidence type="ECO:0000256" key="1">
    <source>
        <dbReference type="ARBA" id="ARBA00023125"/>
    </source>
</evidence>
<dbReference type="GO" id="GO:0015074">
    <property type="term" value="P:DNA integration"/>
    <property type="evidence" value="ECO:0007669"/>
    <property type="project" value="InterPro"/>
</dbReference>
<dbReference type="GO" id="GO:0006310">
    <property type="term" value="P:DNA recombination"/>
    <property type="evidence" value="ECO:0007669"/>
    <property type="project" value="UniProtKB-KW"/>
</dbReference>
<dbReference type="Gene3D" id="1.10.443.10">
    <property type="entry name" value="Intergrase catalytic core"/>
    <property type="match status" value="1"/>
</dbReference>
<reference evidence="3 4" key="1">
    <citation type="submission" date="2017-09" db="EMBL/GenBank/DDBJ databases">
        <title>Large-scale bioinformatics analysis of Bacillus genomes uncovers conserved roles of natural products in bacterial physiology.</title>
        <authorList>
            <consortium name="Agbiome Team Llc"/>
            <person name="Bleich R.M."/>
            <person name="Grubbs K.J."/>
            <person name="Santa Maria K.C."/>
            <person name="Allen S.E."/>
            <person name="Farag S."/>
            <person name="Shank E.A."/>
            <person name="Bowers A."/>
        </authorList>
    </citation>
    <scope>NUCLEOTIDE SEQUENCE [LARGE SCALE GENOMIC DNA]</scope>
    <source>
        <strain evidence="3 4">AFS022681</strain>
    </source>
</reference>
<evidence type="ECO:0000313" key="4">
    <source>
        <dbReference type="Proteomes" id="UP000220032"/>
    </source>
</evidence>
<evidence type="ECO:0000256" key="2">
    <source>
        <dbReference type="ARBA" id="ARBA00023172"/>
    </source>
</evidence>
<sequence length="472" mass="54994">MVKSKINRLNILCLGVVHLEIENNYKFHWKAVQYPRKQGGNIIKTKSFIIVLKDLTTGETYPHPITHFLYKHYHRNSGSVNTELTVAQIIVPFLNFILDKVNQELTEYADINGLENLQESHANAYLQYCVDEKSNKNKTLEMKENCLSKFYKYLWDEKVLKHKPKFKLVSVRTRKEIRKAYKIDFTYKKTDETILREKVKRKDIVPQNHESNKNRIFIRLQYIHEILYVAKHETPDIAFGIALQIFGGLRKGEVVNLTRTALKSQNGQEYGVEGLVLIIRDRQNDLFTRFNDVSTMQVKSPRDQSCLINPILNYLYKHHIEVVLKKVKKPLHPTALFYDSEGNPMSADTYDKRFLKLKNSYLGMLLGTPGRYQDYLDFSQTKWRSHIGRGVFTNMCLDAGFNEKQTAVLRGDRSTQSMESYFDIITATFNIRKALTLLSPGQSENIADLNMPTNHKIWKEVQDFGKGIRNEI</sequence>
<dbReference type="SUPFAM" id="SSF56349">
    <property type="entry name" value="DNA breaking-rejoining enzymes"/>
    <property type="match status" value="1"/>
</dbReference>
<dbReference type="EMBL" id="NTRR01000025">
    <property type="protein sequence ID" value="PFE14067.1"/>
    <property type="molecule type" value="Genomic_DNA"/>
</dbReference>
<keyword evidence="2" id="KW-0233">DNA recombination</keyword>
<evidence type="ECO:0008006" key="5">
    <source>
        <dbReference type="Google" id="ProtNLM"/>
    </source>
</evidence>
<name>A0A2A9A059_BACCE</name>
<evidence type="ECO:0000313" key="3">
    <source>
        <dbReference type="EMBL" id="PFE14067.1"/>
    </source>
</evidence>
<proteinExistence type="predicted"/>
<accession>A0A2A9A059</accession>
<dbReference type="GO" id="GO:0003677">
    <property type="term" value="F:DNA binding"/>
    <property type="evidence" value="ECO:0007669"/>
    <property type="project" value="UniProtKB-KW"/>
</dbReference>
<organism evidence="3 4">
    <name type="scientific">Bacillus cereus</name>
    <dbReference type="NCBI Taxonomy" id="1396"/>
    <lineage>
        <taxon>Bacteria</taxon>
        <taxon>Bacillati</taxon>
        <taxon>Bacillota</taxon>
        <taxon>Bacilli</taxon>
        <taxon>Bacillales</taxon>
        <taxon>Bacillaceae</taxon>
        <taxon>Bacillus</taxon>
        <taxon>Bacillus cereus group</taxon>
    </lineage>
</organism>
<comment type="caution">
    <text evidence="3">The sequence shown here is derived from an EMBL/GenBank/DDBJ whole genome shotgun (WGS) entry which is preliminary data.</text>
</comment>
<dbReference type="Gene3D" id="1.10.150.130">
    <property type="match status" value="1"/>
</dbReference>
<dbReference type="InterPro" id="IPR013762">
    <property type="entry name" value="Integrase-like_cat_sf"/>
</dbReference>
<gene>
    <name evidence="3" type="ORF">CN307_17620</name>
</gene>
<dbReference type="InterPro" id="IPR010998">
    <property type="entry name" value="Integrase_recombinase_N"/>
</dbReference>
<protein>
    <recommendedName>
        <fullName evidence="5">Site-specific integrase</fullName>
    </recommendedName>
</protein>
<dbReference type="InterPro" id="IPR011010">
    <property type="entry name" value="DNA_brk_join_enz"/>
</dbReference>
<keyword evidence="1" id="KW-0238">DNA-binding</keyword>